<dbReference type="Gene3D" id="3.30.460.10">
    <property type="entry name" value="Beta Polymerase, domain 2"/>
    <property type="match status" value="1"/>
</dbReference>
<sequence length="213" mass="25520">MIEDWQQFLEPYEQTVAELKLKLRQLRNQYRQRGQHSPIEFVTGRVKPIASIVEKMQRRNIRLDRLEEDMEDIAGVRVMCQFVEDIYLVVELLKQRYDMQVLEERDYIANQKASGYRSYHIVISYPIQRLDGQRVVKAEIQIRTLAMNFWATIEHYLNYKYQGAFPPELAERLRRSAEAAFMLDKEMSDIREEIKEAQVLFQTKQKPKVEDDK</sequence>
<dbReference type="InterPro" id="IPR043519">
    <property type="entry name" value="NT_sf"/>
</dbReference>
<name>A0A0R2AKI7_9LACO</name>
<accession>A0A0R2AKI7</accession>
<dbReference type="UniPathway" id="UPA00908">
    <property type="reaction ID" value="UER00884"/>
</dbReference>
<dbReference type="CDD" id="cd05399">
    <property type="entry name" value="NT_Rel-Spo_like"/>
    <property type="match status" value="1"/>
</dbReference>
<evidence type="ECO:0000256" key="4">
    <source>
        <dbReference type="ARBA" id="ARBA00022679"/>
    </source>
</evidence>
<comment type="caution">
    <text evidence="10">The sequence shown here is derived from an EMBL/GenBank/DDBJ whole genome shotgun (WGS) entry which is preliminary data.</text>
</comment>
<proteinExistence type="inferred from homology"/>
<gene>
    <name evidence="10" type="ORF">FC14_GL000312</name>
</gene>
<keyword evidence="8" id="KW-0175">Coiled coil</keyword>
<keyword evidence="5" id="KW-0547">Nucleotide-binding</keyword>
<keyword evidence="4" id="KW-0808">Transferase</keyword>
<dbReference type="Pfam" id="PF04607">
    <property type="entry name" value="RelA_SpoT"/>
    <property type="match status" value="1"/>
</dbReference>
<evidence type="ECO:0000256" key="1">
    <source>
        <dbReference type="ARBA" id="ARBA00004976"/>
    </source>
</evidence>
<evidence type="ECO:0000259" key="9">
    <source>
        <dbReference type="SMART" id="SM00954"/>
    </source>
</evidence>
<feature type="coiled-coil region" evidence="8">
    <location>
        <begin position="9"/>
        <end position="69"/>
    </location>
</feature>
<dbReference type="GO" id="GO:0016301">
    <property type="term" value="F:kinase activity"/>
    <property type="evidence" value="ECO:0007669"/>
    <property type="project" value="UniProtKB-KW"/>
</dbReference>
<organism evidence="10 11">
    <name type="scientific">Ligilactobacillus agilis DSM 20509</name>
    <dbReference type="NCBI Taxonomy" id="1423718"/>
    <lineage>
        <taxon>Bacteria</taxon>
        <taxon>Bacillati</taxon>
        <taxon>Bacillota</taxon>
        <taxon>Bacilli</taxon>
        <taxon>Lactobacillales</taxon>
        <taxon>Lactobacillaceae</taxon>
        <taxon>Ligilactobacillus</taxon>
    </lineage>
</organism>
<dbReference type="AlphaFoldDB" id="A0A0R2AKI7"/>
<keyword evidence="6 10" id="KW-0418">Kinase</keyword>
<evidence type="ECO:0000256" key="2">
    <source>
        <dbReference type="ARBA" id="ARBA00007476"/>
    </source>
</evidence>
<evidence type="ECO:0000256" key="8">
    <source>
        <dbReference type="SAM" id="Coils"/>
    </source>
</evidence>
<keyword evidence="7" id="KW-0067">ATP-binding</keyword>
<dbReference type="SMART" id="SM00954">
    <property type="entry name" value="RelA_SpoT"/>
    <property type="match status" value="1"/>
</dbReference>
<protein>
    <submittedName>
        <fullName evidence="10">GTP diphosphokinase</fullName>
    </submittedName>
</protein>
<dbReference type="OrthoDB" id="9789634at2"/>
<dbReference type="RefSeq" id="WP_056976981.1">
    <property type="nucleotide sequence ID" value="NZ_AYYP01000060.1"/>
</dbReference>
<dbReference type="PANTHER" id="PTHR47837:SF1">
    <property type="entry name" value="GTP PYROPHOSPHOKINASE YJBM"/>
    <property type="match status" value="1"/>
</dbReference>
<dbReference type="GO" id="GO:0005524">
    <property type="term" value="F:ATP binding"/>
    <property type="evidence" value="ECO:0007669"/>
    <property type="project" value="UniProtKB-KW"/>
</dbReference>
<feature type="domain" description="RelA/SpoT" evidence="9">
    <location>
        <begin position="44"/>
        <end position="165"/>
    </location>
</feature>
<dbReference type="InterPro" id="IPR052366">
    <property type="entry name" value="GTP_Pyrophosphokinase"/>
</dbReference>
<evidence type="ECO:0000256" key="5">
    <source>
        <dbReference type="ARBA" id="ARBA00022741"/>
    </source>
</evidence>
<keyword evidence="11" id="KW-1185">Reference proteome</keyword>
<comment type="similarity">
    <text evidence="2">Belongs to the RelA/SpoT family.</text>
</comment>
<reference evidence="10 11" key="1">
    <citation type="journal article" date="2015" name="Genome Announc.">
        <title>Expanding the biotechnology potential of lactobacilli through comparative genomics of 213 strains and associated genera.</title>
        <authorList>
            <person name="Sun Z."/>
            <person name="Harris H.M."/>
            <person name="McCann A."/>
            <person name="Guo C."/>
            <person name="Argimon S."/>
            <person name="Zhang W."/>
            <person name="Yang X."/>
            <person name="Jeffery I.B."/>
            <person name="Cooney J.C."/>
            <person name="Kagawa T.F."/>
            <person name="Liu W."/>
            <person name="Song Y."/>
            <person name="Salvetti E."/>
            <person name="Wrobel A."/>
            <person name="Rasinkangas P."/>
            <person name="Parkhill J."/>
            <person name="Rea M.C."/>
            <person name="O'Sullivan O."/>
            <person name="Ritari J."/>
            <person name="Douillard F.P."/>
            <person name="Paul Ross R."/>
            <person name="Yang R."/>
            <person name="Briner A.E."/>
            <person name="Felis G.E."/>
            <person name="de Vos W.M."/>
            <person name="Barrangou R."/>
            <person name="Klaenhammer T.R."/>
            <person name="Caufield P.W."/>
            <person name="Cui Y."/>
            <person name="Zhang H."/>
            <person name="O'Toole P.W."/>
        </authorList>
    </citation>
    <scope>NUCLEOTIDE SEQUENCE [LARGE SCALE GENOMIC DNA]</scope>
    <source>
        <strain evidence="10 11">DSM 20509</strain>
    </source>
</reference>
<dbReference type="EMBL" id="AYYP01000060">
    <property type="protein sequence ID" value="KRM63532.1"/>
    <property type="molecule type" value="Genomic_DNA"/>
</dbReference>
<dbReference type="Proteomes" id="UP000051008">
    <property type="component" value="Unassembled WGS sequence"/>
</dbReference>
<evidence type="ECO:0000256" key="6">
    <source>
        <dbReference type="ARBA" id="ARBA00022777"/>
    </source>
</evidence>
<dbReference type="Gene3D" id="1.10.287.860">
    <property type="entry name" value="Nucleotidyltransferase"/>
    <property type="match status" value="1"/>
</dbReference>
<dbReference type="FunFam" id="3.30.460.10:FF:000012">
    <property type="entry name" value="GTP pyrophosphokinase YjbM"/>
    <property type="match status" value="1"/>
</dbReference>
<dbReference type="PATRIC" id="fig|1423718.3.peg.328"/>
<evidence type="ECO:0000256" key="3">
    <source>
        <dbReference type="ARBA" id="ARBA00011881"/>
    </source>
</evidence>
<dbReference type="GO" id="GO:0015970">
    <property type="term" value="P:guanosine tetraphosphate biosynthetic process"/>
    <property type="evidence" value="ECO:0007669"/>
    <property type="project" value="UniProtKB-UniPathway"/>
</dbReference>
<evidence type="ECO:0000256" key="7">
    <source>
        <dbReference type="ARBA" id="ARBA00022840"/>
    </source>
</evidence>
<comment type="pathway">
    <text evidence="1">Purine metabolism; ppGpp biosynthesis; ppGpp from GTP: step 1/2.</text>
</comment>
<dbReference type="InterPro" id="IPR007685">
    <property type="entry name" value="RelA_SpoT"/>
</dbReference>
<dbReference type="PANTHER" id="PTHR47837">
    <property type="entry name" value="GTP PYROPHOSPHOKINASE YJBM"/>
    <property type="match status" value="1"/>
</dbReference>
<evidence type="ECO:0000313" key="11">
    <source>
        <dbReference type="Proteomes" id="UP000051008"/>
    </source>
</evidence>
<evidence type="ECO:0000313" key="10">
    <source>
        <dbReference type="EMBL" id="KRM63532.1"/>
    </source>
</evidence>
<dbReference type="SUPFAM" id="SSF81301">
    <property type="entry name" value="Nucleotidyltransferase"/>
    <property type="match status" value="1"/>
</dbReference>
<comment type="subunit">
    <text evidence="3">Homotetramer.</text>
</comment>